<evidence type="ECO:0000313" key="2">
    <source>
        <dbReference type="Proteomes" id="UP000765509"/>
    </source>
</evidence>
<protein>
    <recommendedName>
        <fullName evidence="3">Reverse transcriptase/retrotransposon-derived protein RNase H-like domain-containing protein</fullName>
    </recommendedName>
</protein>
<dbReference type="Proteomes" id="UP000765509">
    <property type="component" value="Unassembled WGS sequence"/>
</dbReference>
<dbReference type="InterPro" id="IPR043502">
    <property type="entry name" value="DNA/RNA_pol_sf"/>
</dbReference>
<evidence type="ECO:0000313" key="1">
    <source>
        <dbReference type="EMBL" id="MBW0560409.1"/>
    </source>
</evidence>
<dbReference type="PANTHER" id="PTHR37984">
    <property type="entry name" value="PROTEIN CBG26694"/>
    <property type="match status" value="1"/>
</dbReference>
<accession>A0A9Q3JEL1</accession>
<dbReference type="InterPro" id="IPR050951">
    <property type="entry name" value="Retrovirus_Pol_polyprotein"/>
</dbReference>
<dbReference type="OrthoDB" id="5593162at2759"/>
<dbReference type="EMBL" id="AVOT02069530">
    <property type="protein sequence ID" value="MBW0560409.1"/>
    <property type="molecule type" value="Genomic_DNA"/>
</dbReference>
<dbReference type="SUPFAM" id="SSF56672">
    <property type="entry name" value="DNA/RNA polymerases"/>
    <property type="match status" value="1"/>
</dbReference>
<dbReference type="InterPro" id="IPR043128">
    <property type="entry name" value="Rev_trsase/Diguanyl_cyclase"/>
</dbReference>
<organism evidence="1 2">
    <name type="scientific">Austropuccinia psidii MF-1</name>
    <dbReference type="NCBI Taxonomy" id="1389203"/>
    <lineage>
        <taxon>Eukaryota</taxon>
        <taxon>Fungi</taxon>
        <taxon>Dikarya</taxon>
        <taxon>Basidiomycota</taxon>
        <taxon>Pucciniomycotina</taxon>
        <taxon>Pucciniomycetes</taxon>
        <taxon>Pucciniales</taxon>
        <taxon>Sphaerophragmiaceae</taxon>
        <taxon>Austropuccinia</taxon>
    </lineage>
</organism>
<keyword evidence="2" id="KW-1185">Reference proteome</keyword>
<sequence>MNISLKKWNFGFEELEALGHIVSGLILGIDKNKVGEVLLKPIPQNKKEVLSFLGFSSYYGKHLKDFSIIARSLFRISDQHTVFEMTQEIIRAHEKIRKGLTEERLLLIPDWNIPFKFYIDECGNGLV</sequence>
<gene>
    <name evidence="1" type="ORF">O181_100124</name>
</gene>
<dbReference type="AlphaFoldDB" id="A0A9Q3JEL1"/>
<comment type="caution">
    <text evidence="1">The sequence shown here is derived from an EMBL/GenBank/DDBJ whole genome shotgun (WGS) entry which is preliminary data.</text>
</comment>
<reference evidence="1" key="1">
    <citation type="submission" date="2021-03" db="EMBL/GenBank/DDBJ databases">
        <title>Draft genome sequence of rust myrtle Austropuccinia psidii MF-1, a brazilian biotype.</title>
        <authorList>
            <person name="Quecine M.C."/>
            <person name="Pachon D.M.R."/>
            <person name="Bonatelli M.L."/>
            <person name="Correr F.H."/>
            <person name="Franceschini L.M."/>
            <person name="Leite T.F."/>
            <person name="Margarido G.R.A."/>
            <person name="Almeida C.A."/>
            <person name="Ferrarezi J.A."/>
            <person name="Labate C.A."/>
        </authorList>
    </citation>
    <scope>NUCLEOTIDE SEQUENCE</scope>
    <source>
        <strain evidence="1">MF-1</strain>
    </source>
</reference>
<evidence type="ECO:0008006" key="3">
    <source>
        <dbReference type="Google" id="ProtNLM"/>
    </source>
</evidence>
<name>A0A9Q3JEL1_9BASI</name>
<dbReference type="Gene3D" id="3.30.70.270">
    <property type="match status" value="1"/>
</dbReference>
<proteinExistence type="predicted"/>
<dbReference type="PANTHER" id="PTHR37984:SF5">
    <property type="entry name" value="PROTEIN NYNRIN-LIKE"/>
    <property type="match status" value="1"/>
</dbReference>